<evidence type="ECO:0000313" key="2">
    <source>
        <dbReference type="Proteomes" id="UP000183945"/>
    </source>
</evidence>
<dbReference type="AlphaFoldDB" id="A0A1M5CTZ8"/>
<organism evidence="1 2">
    <name type="scientific">Salegentibacter echinorum</name>
    <dbReference type="NCBI Taxonomy" id="1073325"/>
    <lineage>
        <taxon>Bacteria</taxon>
        <taxon>Pseudomonadati</taxon>
        <taxon>Bacteroidota</taxon>
        <taxon>Flavobacteriia</taxon>
        <taxon>Flavobacteriales</taxon>
        <taxon>Flavobacteriaceae</taxon>
        <taxon>Salegentibacter</taxon>
    </lineage>
</organism>
<proteinExistence type="predicted"/>
<accession>A0A1M5CTZ8</accession>
<dbReference type="EMBL" id="FQVT01000001">
    <property type="protein sequence ID" value="SHF58189.1"/>
    <property type="molecule type" value="Genomic_DNA"/>
</dbReference>
<evidence type="ECO:0000313" key="1">
    <source>
        <dbReference type="EMBL" id="SHF58189.1"/>
    </source>
</evidence>
<reference evidence="2" key="1">
    <citation type="submission" date="2016-11" db="EMBL/GenBank/DDBJ databases">
        <authorList>
            <person name="Varghese N."/>
            <person name="Submissions S."/>
        </authorList>
    </citation>
    <scope>NUCLEOTIDE SEQUENCE [LARGE SCALE GENOMIC DNA]</scope>
    <source>
        <strain evidence="2">DSM 24579</strain>
    </source>
</reference>
<gene>
    <name evidence="1" type="ORF">SAMN05444483_101668</name>
</gene>
<dbReference type="STRING" id="1073325.SAMN05444483_101668"/>
<dbReference type="Proteomes" id="UP000183945">
    <property type="component" value="Unassembled WGS sequence"/>
</dbReference>
<keyword evidence="2" id="KW-1185">Reference proteome</keyword>
<name>A0A1M5CTZ8_SALEC</name>
<sequence>MLTRPLWPVIEYVVNYNYIVEVLCENKDKPEMECDGKCYLSKQLAKQTESVENNPFQDIKKIEIPQFIIAEEIAKFNFYPKTNFTLKKVIGYKPNLKAFQFTSKIFHPPQLG</sequence>
<protein>
    <submittedName>
        <fullName evidence="1">Uncharacterized protein</fullName>
    </submittedName>
</protein>